<name>A0A3P7NKQ2_DIBLA</name>
<dbReference type="EMBL" id="UYRU01046025">
    <property type="protein sequence ID" value="VDN08912.1"/>
    <property type="molecule type" value="Genomic_DNA"/>
</dbReference>
<protein>
    <submittedName>
        <fullName evidence="1">Uncharacterized protein</fullName>
    </submittedName>
</protein>
<dbReference type="OrthoDB" id="6226988at2759"/>
<sequence>MTNLHIPLFADANDISLEVSPNKTLFIFENLEDSKIITCTTKNKLEKKYRFFQPQWEESMIDFVKSKASIREANLKISSKLLDGQFCYRCVIPKLQEASPFKRHCFTVVFKKRLQVALVPSREGNIYPIENTTNVSCIVRYDNTSADRIPPKLKCALKDKGEVFSKIQGYTVNGSILVNSNAERVKAEIDAEIMEDGGASSGLSTRKVKIWFAREEDLEIDFPGAHGAYAKASTFTQLCTFKWAELGEAFKQNFTWKAFGKNQTVNNQRAPILLVRNETELNKSYFCQFSGLNKSKALKYKIIDLDKLKFSTKAKHIYRTGDKNHTITCEVEPPEAELLPNFSYGWQVRHVSKTLDVQDYNDGAHHMVCSSPASKVAKLKWAFYVVSKLKG</sequence>
<accession>A0A3P7NKQ2</accession>
<evidence type="ECO:0000313" key="2">
    <source>
        <dbReference type="Proteomes" id="UP000281553"/>
    </source>
</evidence>
<proteinExistence type="predicted"/>
<gene>
    <name evidence="1" type="ORF">DILT_LOCUS4743</name>
</gene>
<organism evidence="1 2">
    <name type="scientific">Dibothriocephalus latus</name>
    <name type="common">Fish tapeworm</name>
    <name type="synonym">Diphyllobothrium latum</name>
    <dbReference type="NCBI Taxonomy" id="60516"/>
    <lineage>
        <taxon>Eukaryota</taxon>
        <taxon>Metazoa</taxon>
        <taxon>Spiralia</taxon>
        <taxon>Lophotrochozoa</taxon>
        <taxon>Platyhelminthes</taxon>
        <taxon>Cestoda</taxon>
        <taxon>Eucestoda</taxon>
        <taxon>Diphyllobothriidea</taxon>
        <taxon>Diphyllobothriidae</taxon>
        <taxon>Dibothriocephalus</taxon>
    </lineage>
</organism>
<dbReference type="AlphaFoldDB" id="A0A3P7NKQ2"/>
<dbReference type="Proteomes" id="UP000281553">
    <property type="component" value="Unassembled WGS sequence"/>
</dbReference>
<reference evidence="1 2" key="1">
    <citation type="submission" date="2018-11" db="EMBL/GenBank/DDBJ databases">
        <authorList>
            <consortium name="Pathogen Informatics"/>
        </authorList>
    </citation>
    <scope>NUCLEOTIDE SEQUENCE [LARGE SCALE GENOMIC DNA]</scope>
</reference>
<evidence type="ECO:0000313" key="1">
    <source>
        <dbReference type="EMBL" id="VDN08912.1"/>
    </source>
</evidence>
<keyword evidence="2" id="KW-1185">Reference proteome</keyword>